<protein>
    <recommendedName>
        <fullName evidence="3 5">Regulatory protein RecX</fullName>
    </recommendedName>
</protein>
<dbReference type="OrthoDB" id="7432442at2"/>
<accession>A0A1L3ZYJ6</accession>
<evidence type="ECO:0000256" key="3">
    <source>
        <dbReference type="ARBA" id="ARBA00018111"/>
    </source>
</evidence>
<evidence type="ECO:0000256" key="5">
    <source>
        <dbReference type="HAMAP-Rule" id="MF_01114"/>
    </source>
</evidence>
<comment type="similarity">
    <text evidence="2 5">Belongs to the RecX family.</text>
</comment>
<sequence>MDSDAKPGRKGRPPLGPGELDAMALRYVERYATSEEKLARYLRRKLRERGWDGEDAPPVAALVQRLAGLRYVDDRQFAEARTRSLARRGYGRRRIGQALAADGIAPQLREDAAADLDEMESALALARRRRLGPFAEAESGPEKRRKDLGILLRAGHGMDVARRVANAATVEELEIEA</sequence>
<dbReference type="KEGG" id="sphj:BSL82_16370"/>
<keyword evidence="4 5" id="KW-0963">Cytoplasm</keyword>
<dbReference type="EMBL" id="CP018221">
    <property type="protein sequence ID" value="API60669.1"/>
    <property type="molecule type" value="Genomic_DNA"/>
</dbReference>
<evidence type="ECO:0000313" key="7">
    <source>
        <dbReference type="EMBL" id="API60669.1"/>
    </source>
</evidence>
<gene>
    <name evidence="5" type="primary">recX</name>
    <name evidence="7" type="ORF">BSL82_16370</name>
</gene>
<dbReference type="InterPro" id="IPR053924">
    <property type="entry name" value="RecX_HTH_2nd"/>
</dbReference>
<dbReference type="HAMAP" id="MF_01114">
    <property type="entry name" value="RecX"/>
    <property type="match status" value="1"/>
</dbReference>
<dbReference type="AlphaFoldDB" id="A0A1L3ZYJ6"/>
<reference evidence="8" key="1">
    <citation type="submission" date="2016-11" db="EMBL/GenBank/DDBJ databases">
        <title>Complete Genome Sequence of alachlor-degrading Sphingomonas sp. strain JJ-A5.</title>
        <authorList>
            <person name="Lee H."/>
            <person name="Ka J.-O."/>
        </authorList>
    </citation>
    <scope>NUCLEOTIDE SEQUENCE [LARGE SCALE GENOMIC DNA]</scope>
    <source>
        <strain evidence="8">JJ-A5</strain>
    </source>
</reference>
<dbReference type="PANTHER" id="PTHR33602">
    <property type="entry name" value="REGULATORY PROTEIN RECX FAMILY PROTEIN"/>
    <property type="match status" value="1"/>
</dbReference>
<evidence type="ECO:0000313" key="8">
    <source>
        <dbReference type="Proteomes" id="UP000182063"/>
    </source>
</evidence>
<name>A0A1L3ZYJ6_9SPHN</name>
<dbReference type="STRING" id="1921510.BSL82_16370"/>
<evidence type="ECO:0000256" key="1">
    <source>
        <dbReference type="ARBA" id="ARBA00004496"/>
    </source>
</evidence>
<dbReference type="Pfam" id="PF02631">
    <property type="entry name" value="RecX_HTH2"/>
    <property type="match status" value="1"/>
</dbReference>
<dbReference type="Proteomes" id="UP000182063">
    <property type="component" value="Chromosome"/>
</dbReference>
<evidence type="ECO:0000259" key="6">
    <source>
        <dbReference type="Pfam" id="PF02631"/>
    </source>
</evidence>
<dbReference type="GO" id="GO:0005737">
    <property type="term" value="C:cytoplasm"/>
    <property type="evidence" value="ECO:0007669"/>
    <property type="project" value="UniProtKB-SubCell"/>
</dbReference>
<feature type="domain" description="RecX second three-helical" evidence="6">
    <location>
        <begin position="73"/>
        <end position="112"/>
    </location>
</feature>
<dbReference type="Gene3D" id="1.10.10.10">
    <property type="entry name" value="Winged helix-like DNA-binding domain superfamily/Winged helix DNA-binding domain"/>
    <property type="match status" value="1"/>
</dbReference>
<organism evidence="7 8">
    <name type="scientific">Tardibacter chloracetimidivorans</name>
    <dbReference type="NCBI Taxonomy" id="1921510"/>
    <lineage>
        <taxon>Bacteria</taxon>
        <taxon>Pseudomonadati</taxon>
        <taxon>Pseudomonadota</taxon>
        <taxon>Alphaproteobacteria</taxon>
        <taxon>Sphingomonadales</taxon>
        <taxon>Sphingomonadaceae</taxon>
        <taxon>Tardibacter</taxon>
    </lineage>
</organism>
<dbReference type="InterPro" id="IPR036388">
    <property type="entry name" value="WH-like_DNA-bd_sf"/>
</dbReference>
<evidence type="ECO:0000256" key="2">
    <source>
        <dbReference type="ARBA" id="ARBA00009695"/>
    </source>
</evidence>
<dbReference type="PANTHER" id="PTHR33602:SF1">
    <property type="entry name" value="REGULATORY PROTEIN RECX FAMILY PROTEIN"/>
    <property type="match status" value="1"/>
</dbReference>
<dbReference type="InterPro" id="IPR003783">
    <property type="entry name" value="Regulatory_RecX"/>
</dbReference>
<proteinExistence type="inferred from homology"/>
<comment type="subcellular location">
    <subcellularLocation>
        <location evidence="1 5">Cytoplasm</location>
    </subcellularLocation>
</comment>
<keyword evidence="8" id="KW-1185">Reference proteome</keyword>
<evidence type="ECO:0000256" key="4">
    <source>
        <dbReference type="ARBA" id="ARBA00022490"/>
    </source>
</evidence>
<comment type="function">
    <text evidence="5">Modulates RecA activity.</text>
</comment>
<dbReference type="GO" id="GO:0006282">
    <property type="term" value="P:regulation of DNA repair"/>
    <property type="evidence" value="ECO:0007669"/>
    <property type="project" value="UniProtKB-UniRule"/>
</dbReference>
<dbReference type="RefSeq" id="WP_072598327.1">
    <property type="nucleotide sequence ID" value="NZ_CP018221.1"/>
</dbReference>